<dbReference type="InterPro" id="IPR020904">
    <property type="entry name" value="Sc_DH/Rdtase_CS"/>
</dbReference>
<evidence type="ECO:0000313" key="6">
    <source>
        <dbReference type="Proteomes" id="UP001321760"/>
    </source>
</evidence>
<evidence type="ECO:0000256" key="1">
    <source>
        <dbReference type="ARBA" id="ARBA00006484"/>
    </source>
</evidence>
<dbReference type="PANTHER" id="PTHR24320">
    <property type="entry name" value="RETINOL DEHYDROGENASE"/>
    <property type="match status" value="1"/>
</dbReference>
<reference evidence="5" key="2">
    <citation type="submission" date="2023-05" db="EMBL/GenBank/DDBJ databases">
        <authorList>
            <consortium name="Lawrence Berkeley National Laboratory"/>
            <person name="Steindorff A."/>
            <person name="Hensen N."/>
            <person name="Bonometti L."/>
            <person name="Westerberg I."/>
            <person name="Brannstrom I.O."/>
            <person name="Guillou S."/>
            <person name="Cros-Aarteil S."/>
            <person name="Calhoun S."/>
            <person name="Haridas S."/>
            <person name="Kuo A."/>
            <person name="Mondo S."/>
            <person name="Pangilinan J."/>
            <person name="Riley R."/>
            <person name="Labutti K."/>
            <person name="Andreopoulos B."/>
            <person name="Lipzen A."/>
            <person name="Chen C."/>
            <person name="Yanf M."/>
            <person name="Daum C."/>
            <person name="Ng V."/>
            <person name="Clum A."/>
            <person name="Ohm R."/>
            <person name="Martin F."/>
            <person name="Silar P."/>
            <person name="Natvig D."/>
            <person name="Lalanne C."/>
            <person name="Gautier V."/>
            <person name="Ament-Velasquez S.L."/>
            <person name="Kruys A."/>
            <person name="Hutchinson M.I."/>
            <person name="Powell A.J."/>
            <person name="Barry K."/>
            <person name="Miller A.N."/>
            <person name="Grigoriev I.V."/>
            <person name="Debuchy R."/>
            <person name="Gladieux P."/>
            <person name="Thoren M.H."/>
            <person name="Johannesson H."/>
        </authorList>
    </citation>
    <scope>NUCLEOTIDE SEQUENCE</scope>
    <source>
        <strain evidence="5">PSN243</strain>
    </source>
</reference>
<comment type="similarity">
    <text evidence="1 4">Belongs to the short-chain dehydrogenases/reductases (SDR) family.</text>
</comment>
<evidence type="ECO:0008006" key="7">
    <source>
        <dbReference type="Google" id="ProtNLM"/>
    </source>
</evidence>
<dbReference type="GO" id="GO:0016491">
    <property type="term" value="F:oxidoreductase activity"/>
    <property type="evidence" value="ECO:0007669"/>
    <property type="project" value="UniProtKB-KW"/>
</dbReference>
<dbReference type="Gene3D" id="3.40.50.720">
    <property type="entry name" value="NAD(P)-binding Rossmann-like Domain"/>
    <property type="match status" value="1"/>
</dbReference>
<evidence type="ECO:0000313" key="5">
    <source>
        <dbReference type="EMBL" id="KAK4456302.1"/>
    </source>
</evidence>
<evidence type="ECO:0000256" key="4">
    <source>
        <dbReference type="RuleBase" id="RU000363"/>
    </source>
</evidence>
<keyword evidence="6" id="KW-1185">Reference proteome</keyword>
<dbReference type="Proteomes" id="UP001321760">
    <property type="component" value="Unassembled WGS sequence"/>
</dbReference>
<dbReference type="PRINTS" id="PR00081">
    <property type="entry name" value="GDHRDH"/>
</dbReference>
<name>A0AAV9H6H2_9PEZI</name>
<accession>A0AAV9H6H2</accession>
<reference evidence="5" key="1">
    <citation type="journal article" date="2023" name="Mol. Phylogenet. Evol.">
        <title>Genome-scale phylogeny and comparative genomics of the fungal order Sordariales.</title>
        <authorList>
            <person name="Hensen N."/>
            <person name="Bonometti L."/>
            <person name="Westerberg I."/>
            <person name="Brannstrom I.O."/>
            <person name="Guillou S."/>
            <person name="Cros-Aarteil S."/>
            <person name="Calhoun S."/>
            <person name="Haridas S."/>
            <person name="Kuo A."/>
            <person name="Mondo S."/>
            <person name="Pangilinan J."/>
            <person name="Riley R."/>
            <person name="LaButti K."/>
            <person name="Andreopoulos B."/>
            <person name="Lipzen A."/>
            <person name="Chen C."/>
            <person name="Yan M."/>
            <person name="Daum C."/>
            <person name="Ng V."/>
            <person name="Clum A."/>
            <person name="Steindorff A."/>
            <person name="Ohm R.A."/>
            <person name="Martin F."/>
            <person name="Silar P."/>
            <person name="Natvig D.O."/>
            <person name="Lalanne C."/>
            <person name="Gautier V."/>
            <person name="Ament-Velasquez S.L."/>
            <person name="Kruys A."/>
            <person name="Hutchinson M.I."/>
            <person name="Powell A.J."/>
            <person name="Barry K."/>
            <person name="Miller A.N."/>
            <person name="Grigoriev I.V."/>
            <person name="Debuchy R."/>
            <person name="Gladieux P."/>
            <person name="Hiltunen Thoren M."/>
            <person name="Johannesson H."/>
        </authorList>
    </citation>
    <scope>NUCLEOTIDE SEQUENCE</scope>
    <source>
        <strain evidence="5">PSN243</strain>
    </source>
</reference>
<gene>
    <name evidence="5" type="ORF">QBC34DRAFT_389550</name>
</gene>
<protein>
    <recommendedName>
        <fullName evidence="7">NAD(P)-binding protein</fullName>
    </recommendedName>
</protein>
<dbReference type="EMBL" id="MU865913">
    <property type="protein sequence ID" value="KAK4456302.1"/>
    <property type="molecule type" value="Genomic_DNA"/>
</dbReference>
<dbReference type="PROSITE" id="PS00061">
    <property type="entry name" value="ADH_SHORT"/>
    <property type="match status" value="1"/>
</dbReference>
<dbReference type="InterPro" id="IPR002347">
    <property type="entry name" value="SDR_fam"/>
</dbReference>
<keyword evidence="2" id="KW-0521">NADP</keyword>
<proteinExistence type="inferred from homology"/>
<organism evidence="5 6">
    <name type="scientific">Podospora aff. communis PSN243</name>
    <dbReference type="NCBI Taxonomy" id="3040156"/>
    <lineage>
        <taxon>Eukaryota</taxon>
        <taxon>Fungi</taxon>
        <taxon>Dikarya</taxon>
        <taxon>Ascomycota</taxon>
        <taxon>Pezizomycotina</taxon>
        <taxon>Sordariomycetes</taxon>
        <taxon>Sordariomycetidae</taxon>
        <taxon>Sordariales</taxon>
        <taxon>Podosporaceae</taxon>
        <taxon>Podospora</taxon>
    </lineage>
</organism>
<dbReference type="InterPro" id="IPR036291">
    <property type="entry name" value="NAD(P)-bd_dom_sf"/>
</dbReference>
<comment type="caution">
    <text evidence="5">The sequence shown here is derived from an EMBL/GenBank/DDBJ whole genome shotgun (WGS) entry which is preliminary data.</text>
</comment>
<dbReference type="PANTHER" id="PTHR24320:SF282">
    <property type="entry name" value="WW DOMAIN-CONTAINING OXIDOREDUCTASE"/>
    <property type="match status" value="1"/>
</dbReference>
<dbReference type="AlphaFoldDB" id="A0AAV9H6H2"/>
<dbReference type="SUPFAM" id="SSF51735">
    <property type="entry name" value="NAD(P)-binding Rossmann-fold domains"/>
    <property type="match status" value="1"/>
</dbReference>
<evidence type="ECO:0000256" key="3">
    <source>
        <dbReference type="ARBA" id="ARBA00023002"/>
    </source>
</evidence>
<evidence type="ECO:0000256" key="2">
    <source>
        <dbReference type="ARBA" id="ARBA00022857"/>
    </source>
</evidence>
<dbReference type="Pfam" id="PF00106">
    <property type="entry name" value="adh_short"/>
    <property type="match status" value="1"/>
</dbReference>
<sequence>MRTHTTSSPIPTQLNASNQTDKMASFLKVTFLGSKNTSSTPFTPEASIPPLTDRVILITGGAGDLGRQTAISLALHGSPSHIIIADLPRPASEQATALSALSSALPPNHPTKLSYLDLDLSSLDAVQSASSALKELTTRLDILILNAGIMPVKPGTTKDGYEVAFGVNYLGHVLLTRLVVGMMVETLREFGGEGGQGGRVVVVASEGHSMAPKGGIVFGELKGDCKKMSYFKRYGQSKVALIAFTKQLASEYPQLKVAAIHPGRISTGMGRALARDSRLIRWGGILGKFTTTTIELGVLNHLYAAVSPDVQSGEYYVPVGIIDKKTIVEKDPTLVTRLKEWTDEELKGRY</sequence>
<keyword evidence="3" id="KW-0560">Oxidoreductase</keyword>
<dbReference type="PRINTS" id="PR00080">
    <property type="entry name" value="SDRFAMILY"/>
</dbReference>